<dbReference type="eggNOG" id="ENOG5032WIT">
    <property type="taxonomic scope" value="Bacteria"/>
</dbReference>
<evidence type="ECO:0008006" key="4">
    <source>
        <dbReference type="Google" id="ProtNLM"/>
    </source>
</evidence>
<name>V5DS99_9GAMM</name>
<proteinExistence type="predicted"/>
<gene>
    <name evidence="2" type="ORF">MGMO_124c00010</name>
</gene>
<comment type="caution">
    <text evidence="2">The sequence shown here is derived from an EMBL/GenBank/DDBJ whole genome shotgun (WGS) entry which is preliminary data.</text>
</comment>
<reference evidence="2 3" key="1">
    <citation type="journal article" date="2013" name="Genome Announc.">
        <title>Draft Genome Sequence of the Methanotrophic Gammaproteobacterium Methyloglobulus morosus DSM 22980 Strain KoM1.</title>
        <authorList>
            <person name="Poehlein A."/>
            <person name="Deutzmann J.S."/>
            <person name="Daniel R."/>
            <person name="Simeonova D.D."/>
        </authorList>
    </citation>
    <scope>NUCLEOTIDE SEQUENCE [LARGE SCALE GENOMIC DNA]</scope>
    <source>
        <strain evidence="2 3">KoM1</strain>
    </source>
</reference>
<sequence>MKKLTNRVTFVAVLVIAGCAIAPQEVAQSGGAGLSPAETVTGQIPSVGMPSAVSAAGQLPSVGTAAGMAGSVAGGAPLAGQVPSLVNILVQQLGITPTQAMGGAGSIFSMAQQSMSPTSFGLLSNAVPGMGQLLAAAPALGGSVSGAGSLMGSAASALGGSSLGNMAALVSSFQSLGMGSGMMNQFIPIILQYVQGTGGSSTMGLLQSALLP</sequence>
<evidence type="ECO:0000313" key="2">
    <source>
        <dbReference type="EMBL" id="ESS70271.1"/>
    </source>
</evidence>
<feature type="signal peptide" evidence="1">
    <location>
        <begin position="1"/>
        <end position="27"/>
    </location>
</feature>
<dbReference type="Proteomes" id="UP000017842">
    <property type="component" value="Unassembled WGS sequence"/>
</dbReference>
<dbReference type="STRING" id="1116472.MGMO_124c00010"/>
<dbReference type="InterPro" id="IPR021302">
    <property type="entry name" value="DUF2780_VcgC/VcgE"/>
</dbReference>
<dbReference type="AlphaFoldDB" id="V5DS99"/>
<evidence type="ECO:0000313" key="3">
    <source>
        <dbReference type="Proteomes" id="UP000017842"/>
    </source>
</evidence>
<dbReference type="RefSeq" id="WP_023495874.1">
    <property type="nucleotide sequence ID" value="NZ_AYLO01000116.1"/>
</dbReference>
<dbReference type="OrthoDB" id="8546843at2"/>
<dbReference type="Pfam" id="PF11075">
    <property type="entry name" value="DUF2780"/>
    <property type="match status" value="1"/>
</dbReference>
<accession>V5DS99</accession>
<keyword evidence="1" id="KW-0732">Signal</keyword>
<dbReference type="EMBL" id="AYLO01000116">
    <property type="protein sequence ID" value="ESS70271.1"/>
    <property type="molecule type" value="Genomic_DNA"/>
</dbReference>
<evidence type="ECO:0000256" key="1">
    <source>
        <dbReference type="SAM" id="SignalP"/>
    </source>
</evidence>
<organism evidence="2 3">
    <name type="scientific">Methyloglobulus morosus KoM1</name>
    <dbReference type="NCBI Taxonomy" id="1116472"/>
    <lineage>
        <taxon>Bacteria</taxon>
        <taxon>Pseudomonadati</taxon>
        <taxon>Pseudomonadota</taxon>
        <taxon>Gammaproteobacteria</taxon>
        <taxon>Methylococcales</taxon>
        <taxon>Methylococcaceae</taxon>
        <taxon>Methyloglobulus</taxon>
    </lineage>
</organism>
<keyword evidence="3" id="KW-1185">Reference proteome</keyword>
<protein>
    <recommendedName>
        <fullName evidence="4">DUF2780 domain-containing protein</fullName>
    </recommendedName>
</protein>
<dbReference type="PROSITE" id="PS51257">
    <property type="entry name" value="PROKAR_LIPOPROTEIN"/>
    <property type="match status" value="1"/>
</dbReference>
<feature type="chain" id="PRO_5004734087" description="DUF2780 domain-containing protein" evidence="1">
    <location>
        <begin position="28"/>
        <end position="212"/>
    </location>
</feature>